<dbReference type="RefSeq" id="WP_185607579.1">
    <property type="nucleotide sequence ID" value="NZ_JAARZL010000001.1"/>
</dbReference>
<dbReference type="EMBL" id="JAARZO010000001">
    <property type="protein sequence ID" value="MBC2286062.1"/>
    <property type="molecule type" value="Genomic_DNA"/>
</dbReference>
<sequence length="383" mass="43152">MGEMTLAFIEEQYKELDNLNNKENPAVLTRNTATGELLVRKIIPISFAPVLEELKKLSSNYLPKIEVMIPNGSELIVYEEYINGKNLADLMKVNAPFDADEVARLMLMLSDALTELHTNAIIHRDIKPSNIMISSDGVLKLIDFDASRVFEVGKNQDTVNLGTIGYAAPEQYGYSQTDARSDIYSIGVLMLELLRGKNNLPDKETATSLEKIAMQAASFDPVQRFQTIQEFRTAIKNDSLGPTFVSELTDLGDFATIEDSSDEINWATQTNEYEKDFIPWYKHIPGFRTGHTWKMVVAILGYIFMAFGLFTPPTEGVKMNNIENFFANFFLIFPAFIIFTNLCGIWSKLPLLKSSSKGTRKAGIIVYIFVCIIIYGIYTEIFS</sequence>
<accession>A0A7X0ZFJ9</accession>
<dbReference type="GO" id="GO:0005524">
    <property type="term" value="F:ATP binding"/>
    <property type="evidence" value="ECO:0007669"/>
    <property type="project" value="UniProtKB-KW"/>
</dbReference>
<dbReference type="AlphaFoldDB" id="A0A7X0ZFJ9"/>
<keyword evidence="12" id="KW-0723">Serine/threonine-protein kinase</keyword>
<keyword evidence="10" id="KW-0472">Membrane</keyword>
<evidence type="ECO:0000256" key="9">
    <source>
        <dbReference type="ARBA" id="ARBA00051693"/>
    </source>
</evidence>
<comment type="similarity">
    <text evidence="5">Belongs to the protein kinase superfamily. STE Ser/Thr protein kinase family. MAP kinase kinase subfamily.</text>
</comment>
<evidence type="ECO:0000313" key="12">
    <source>
        <dbReference type="EMBL" id="MBC2286062.1"/>
    </source>
</evidence>
<evidence type="ECO:0000256" key="3">
    <source>
        <dbReference type="ARBA" id="ARBA00022777"/>
    </source>
</evidence>
<organism evidence="12 13">
    <name type="scientific">Listeria farberi</name>
    <dbReference type="NCBI Taxonomy" id="2713500"/>
    <lineage>
        <taxon>Bacteria</taxon>
        <taxon>Bacillati</taxon>
        <taxon>Bacillota</taxon>
        <taxon>Bacilli</taxon>
        <taxon>Bacillales</taxon>
        <taxon>Listeriaceae</taxon>
        <taxon>Listeria</taxon>
    </lineage>
</organism>
<proteinExistence type="inferred from homology"/>
<gene>
    <name evidence="12" type="ORF">HCB47_00220</name>
</gene>
<evidence type="ECO:0000256" key="10">
    <source>
        <dbReference type="SAM" id="Phobius"/>
    </source>
</evidence>
<evidence type="ECO:0000313" key="13">
    <source>
        <dbReference type="Proteomes" id="UP000558070"/>
    </source>
</evidence>
<feature type="transmembrane region" description="Helical" evidence="10">
    <location>
        <begin position="358"/>
        <end position="378"/>
    </location>
</feature>
<dbReference type="PROSITE" id="PS50011">
    <property type="entry name" value="PROTEIN_KINASE_DOM"/>
    <property type="match status" value="1"/>
</dbReference>
<feature type="domain" description="Protein kinase" evidence="11">
    <location>
        <begin position="1"/>
        <end position="281"/>
    </location>
</feature>
<evidence type="ECO:0000256" key="7">
    <source>
        <dbReference type="ARBA" id="ARBA00049014"/>
    </source>
</evidence>
<comment type="catalytic activity">
    <reaction evidence="7">
        <text>L-seryl-[protein] + ATP = O-phospho-L-seryl-[protein] + ADP + H(+)</text>
        <dbReference type="Rhea" id="RHEA:17989"/>
        <dbReference type="Rhea" id="RHEA-COMP:9863"/>
        <dbReference type="Rhea" id="RHEA-COMP:11604"/>
        <dbReference type="ChEBI" id="CHEBI:15378"/>
        <dbReference type="ChEBI" id="CHEBI:29999"/>
        <dbReference type="ChEBI" id="CHEBI:30616"/>
        <dbReference type="ChEBI" id="CHEBI:83421"/>
        <dbReference type="ChEBI" id="CHEBI:456216"/>
        <dbReference type="EC" id="2.7.12.2"/>
    </reaction>
</comment>
<name>A0A7X0ZFJ9_9LIST</name>
<keyword evidence="10" id="KW-1133">Transmembrane helix</keyword>
<dbReference type="SMART" id="SM00220">
    <property type="entry name" value="S_TKc"/>
    <property type="match status" value="1"/>
</dbReference>
<comment type="catalytic activity">
    <reaction evidence="9">
        <text>L-tyrosyl-[protein] + ATP = O-phospho-L-tyrosyl-[protein] + ADP + H(+)</text>
        <dbReference type="Rhea" id="RHEA:10596"/>
        <dbReference type="Rhea" id="RHEA-COMP:10136"/>
        <dbReference type="Rhea" id="RHEA-COMP:20101"/>
        <dbReference type="ChEBI" id="CHEBI:15378"/>
        <dbReference type="ChEBI" id="CHEBI:30616"/>
        <dbReference type="ChEBI" id="CHEBI:46858"/>
        <dbReference type="ChEBI" id="CHEBI:61978"/>
        <dbReference type="ChEBI" id="CHEBI:456216"/>
        <dbReference type="EC" id="2.7.12.2"/>
    </reaction>
</comment>
<dbReference type="EC" id="2.7.12.2" evidence="6"/>
<dbReference type="GO" id="GO:0004674">
    <property type="term" value="F:protein serine/threonine kinase activity"/>
    <property type="evidence" value="ECO:0007669"/>
    <property type="project" value="UniProtKB-KW"/>
</dbReference>
<reference evidence="12 13" key="1">
    <citation type="submission" date="2020-03" db="EMBL/GenBank/DDBJ databases">
        <title>Soil Listeria distribution.</title>
        <authorList>
            <person name="Liao J."/>
            <person name="Wiedmann M."/>
        </authorList>
    </citation>
    <scope>NUCLEOTIDE SEQUENCE [LARGE SCALE GENOMIC DNA]</scope>
    <source>
        <strain evidence="12 13">FSL L7-0072</strain>
    </source>
</reference>
<feature type="transmembrane region" description="Helical" evidence="10">
    <location>
        <begin position="292"/>
        <end position="310"/>
    </location>
</feature>
<keyword evidence="2" id="KW-0547">Nucleotide-binding</keyword>
<evidence type="ECO:0000256" key="8">
    <source>
        <dbReference type="ARBA" id="ARBA00049299"/>
    </source>
</evidence>
<evidence type="ECO:0000256" key="5">
    <source>
        <dbReference type="ARBA" id="ARBA00038035"/>
    </source>
</evidence>
<dbReference type="Gene3D" id="1.10.510.10">
    <property type="entry name" value="Transferase(Phosphotransferase) domain 1"/>
    <property type="match status" value="1"/>
</dbReference>
<dbReference type="InterPro" id="IPR011009">
    <property type="entry name" value="Kinase-like_dom_sf"/>
</dbReference>
<evidence type="ECO:0000259" key="11">
    <source>
        <dbReference type="PROSITE" id="PS50011"/>
    </source>
</evidence>
<comment type="catalytic activity">
    <reaction evidence="8">
        <text>L-threonyl-[protein] + ATP = O-phospho-L-threonyl-[protein] + ADP + H(+)</text>
        <dbReference type="Rhea" id="RHEA:46608"/>
        <dbReference type="Rhea" id="RHEA-COMP:11060"/>
        <dbReference type="Rhea" id="RHEA-COMP:11605"/>
        <dbReference type="ChEBI" id="CHEBI:15378"/>
        <dbReference type="ChEBI" id="CHEBI:30013"/>
        <dbReference type="ChEBI" id="CHEBI:30616"/>
        <dbReference type="ChEBI" id="CHEBI:61977"/>
        <dbReference type="ChEBI" id="CHEBI:456216"/>
        <dbReference type="EC" id="2.7.12.2"/>
    </reaction>
</comment>
<dbReference type="PANTHER" id="PTHR48013">
    <property type="entry name" value="DUAL SPECIFICITY MITOGEN-ACTIVATED PROTEIN KINASE KINASE 5-RELATED"/>
    <property type="match status" value="1"/>
</dbReference>
<keyword evidence="4" id="KW-0067">ATP-binding</keyword>
<dbReference type="PROSITE" id="PS00108">
    <property type="entry name" value="PROTEIN_KINASE_ST"/>
    <property type="match status" value="1"/>
</dbReference>
<protein>
    <recommendedName>
        <fullName evidence="6">mitogen-activated protein kinase kinase</fullName>
        <ecNumber evidence="6">2.7.12.2</ecNumber>
    </recommendedName>
</protein>
<feature type="transmembrane region" description="Helical" evidence="10">
    <location>
        <begin position="325"/>
        <end position="346"/>
    </location>
</feature>
<dbReference type="PANTHER" id="PTHR48013:SF9">
    <property type="entry name" value="DUAL SPECIFICITY MITOGEN-ACTIVATED PROTEIN KINASE KINASE 5"/>
    <property type="match status" value="1"/>
</dbReference>
<comment type="caution">
    <text evidence="12">The sequence shown here is derived from an EMBL/GenBank/DDBJ whole genome shotgun (WGS) entry which is preliminary data.</text>
</comment>
<keyword evidence="1" id="KW-0808">Transferase</keyword>
<dbReference type="InterPro" id="IPR008271">
    <property type="entry name" value="Ser/Thr_kinase_AS"/>
</dbReference>
<dbReference type="SUPFAM" id="SSF56112">
    <property type="entry name" value="Protein kinase-like (PK-like)"/>
    <property type="match status" value="1"/>
</dbReference>
<evidence type="ECO:0000256" key="1">
    <source>
        <dbReference type="ARBA" id="ARBA00022679"/>
    </source>
</evidence>
<evidence type="ECO:0000256" key="2">
    <source>
        <dbReference type="ARBA" id="ARBA00022741"/>
    </source>
</evidence>
<evidence type="ECO:0000256" key="4">
    <source>
        <dbReference type="ARBA" id="ARBA00022840"/>
    </source>
</evidence>
<keyword evidence="10" id="KW-0812">Transmembrane</keyword>
<dbReference type="Pfam" id="PF00069">
    <property type="entry name" value="Pkinase"/>
    <property type="match status" value="1"/>
</dbReference>
<dbReference type="InterPro" id="IPR000719">
    <property type="entry name" value="Prot_kinase_dom"/>
</dbReference>
<keyword evidence="3 12" id="KW-0418">Kinase</keyword>
<dbReference type="CDD" id="cd14014">
    <property type="entry name" value="STKc_PknB_like"/>
    <property type="match status" value="1"/>
</dbReference>
<dbReference type="Proteomes" id="UP000558070">
    <property type="component" value="Unassembled WGS sequence"/>
</dbReference>
<evidence type="ECO:0000256" key="6">
    <source>
        <dbReference type="ARBA" id="ARBA00038999"/>
    </source>
</evidence>